<evidence type="ECO:0000313" key="4">
    <source>
        <dbReference type="Proteomes" id="UP000045706"/>
    </source>
</evidence>
<dbReference type="GO" id="GO:0004674">
    <property type="term" value="F:protein serine/threonine kinase activity"/>
    <property type="evidence" value="ECO:0007669"/>
    <property type="project" value="TreeGrafter"/>
</dbReference>
<dbReference type="InterPro" id="IPR011009">
    <property type="entry name" value="Kinase-like_dom_sf"/>
</dbReference>
<dbReference type="PROSITE" id="PS50011">
    <property type="entry name" value="PROTEIN_KINASE_DOM"/>
    <property type="match status" value="1"/>
</dbReference>
<dbReference type="SUPFAM" id="SSF56112">
    <property type="entry name" value="Protein kinase-like (PK-like)"/>
    <property type="match status" value="1"/>
</dbReference>
<sequence length="282" mass="32674">MGEPRSCHHGDIRPENILYFGPEETRNKMDMRLTSGILKLSDFGLSETHRNPSRSRNMSNTNPGPYRAPEYDGNDLKVSIESDIWSLDCVFCELVTWAIRGHVGVSTFAKKRKKENARKSASKAWNEDNRFKKSPITNARRSKNPLSLSMSLVWAEDINPMPQPEEESKVKNSVLKWLRKLITEGRIGDGESLIVDFLDYIRDRMLDPDREARHTSHDVNKFLSRCLEKGNGDTNDPYWAWQPVMEYYDHSTETSKKAITPWSREQLSKCTTQYQLWLNTPF</sequence>
<feature type="compositionally biased region" description="Polar residues" evidence="1">
    <location>
        <begin position="54"/>
        <end position="63"/>
    </location>
</feature>
<dbReference type="EMBL" id="CVQI01011001">
    <property type="protein sequence ID" value="CRK20350.1"/>
    <property type="molecule type" value="Genomic_DNA"/>
</dbReference>
<dbReference type="AlphaFoldDB" id="A0A0G4LFC2"/>
<proteinExistence type="predicted"/>
<evidence type="ECO:0000256" key="1">
    <source>
        <dbReference type="SAM" id="MobiDB-lite"/>
    </source>
</evidence>
<reference evidence="4" key="1">
    <citation type="submission" date="2015-05" db="EMBL/GenBank/DDBJ databases">
        <authorList>
            <person name="Fogelqvist Johan"/>
        </authorList>
    </citation>
    <scope>NUCLEOTIDE SEQUENCE [LARGE SCALE GENOMIC DNA]</scope>
</reference>
<feature type="domain" description="Protein kinase" evidence="2">
    <location>
        <begin position="1"/>
        <end position="223"/>
    </location>
</feature>
<name>A0A0G4LFC2_VERLO</name>
<dbReference type="InterPro" id="IPR000719">
    <property type="entry name" value="Prot_kinase_dom"/>
</dbReference>
<dbReference type="PANTHER" id="PTHR24359">
    <property type="entry name" value="SERINE/THREONINE-PROTEIN KINASE SBK1"/>
    <property type="match status" value="1"/>
</dbReference>
<protein>
    <recommendedName>
        <fullName evidence="2">Protein kinase domain-containing protein</fullName>
    </recommendedName>
</protein>
<organism evidence="3 4">
    <name type="scientific">Verticillium longisporum</name>
    <name type="common">Verticillium dahliae var. longisporum</name>
    <dbReference type="NCBI Taxonomy" id="100787"/>
    <lineage>
        <taxon>Eukaryota</taxon>
        <taxon>Fungi</taxon>
        <taxon>Dikarya</taxon>
        <taxon>Ascomycota</taxon>
        <taxon>Pezizomycotina</taxon>
        <taxon>Sordariomycetes</taxon>
        <taxon>Hypocreomycetidae</taxon>
        <taxon>Glomerellales</taxon>
        <taxon>Plectosphaerellaceae</taxon>
        <taxon>Verticillium</taxon>
    </lineage>
</organism>
<dbReference type="PANTHER" id="PTHR24359:SF37">
    <property type="entry name" value="PROTEIN KINASE DOMAIN-CONTAINING PROTEIN"/>
    <property type="match status" value="1"/>
</dbReference>
<dbReference type="GO" id="GO:0005524">
    <property type="term" value="F:ATP binding"/>
    <property type="evidence" value="ECO:0007669"/>
    <property type="project" value="InterPro"/>
</dbReference>
<evidence type="ECO:0000259" key="2">
    <source>
        <dbReference type="PROSITE" id="PS50011"/>
    </source>
</evidence>
<gene>
    <name evidence="3" type="ORF">BN1723_012126</name>
</gene>
<accession>A0A0G4LFC2</accession>
<evidence type="ECO:0000313" key="3">
    <source>
        <dbReference type="EMBL" id="CRK20350.1"/>
    </source>
</evidence>
<feature type="region of interest" description="Disordered" evidence="1">
    <location>
        <begin position="116"/>
        <end position="141"/>
    </location>
</feature>
<dbReference type="Gene3D" id="1.10.510.10">
    <property type="entry name" value="Transferase(Phosphotransferase) domain 1"/>
    <property type="match status" value="1"/>
</dbReference>
<dbReference type="Proteomes" id="UP000045706">
    <property type="component" value="Unassembled WGS sequence"/>
</dbReference>
<feature type="region of interest" description="Disordered" evidence="1">
    <location>
        <begin position="44"/>
        <end position="70"/>
    </location>
</feature>
<dbReference type="Pfam" id="PF00069">
    <property type="entry name" value="Pkinase"/>
    <property type="match status" value="1"/>
</dbReference>